<dbReference type="OrthoDB" id="2139957at2759"/>
<dbReference type="PANTHER" id="PTHR11941">
    <property type="entry name" value="ENOYL-COA HYDRATASE-RELATED"/>
    <property type="match status" value="1"/>
</dbReference>
<proteinExistence type="inferred from homology"/>
<dbReference type="InterPro" id="IPR001753">
    <property type="entry name" value="Enoyl-CoA_hydra/iso"/>
</dbReference>
<dbReference type="InterPro" id="IPR029045">
    <property type="entry name" value="ClpP/crotonase-like_dom_sf"/>
</dbReference>
<accession>A0A1E4TGZ7</accession>
<reference evidence="4" key="1">
    <citation type="submission" date="2016-02" db="EMBL/GenBank/DDBJ databases">
        <title>Comparative genomics of biotechnologically important yeasts.</title>
        <authorList>
            <consortium name="DOE Joint Genome Institute"/>
            <person name="Riley R."/>
            <person name="Haridas S."/>
            <person name="Wolfe K.H."/>
            <person name="Lopes M.R."/>
            <person name="Hittinger C.T."/>
            <person name="Goker M."/>
            <person name="Salamov A."/>
            <person name="Wisecaver J."/>
            <person name="Long T.M."/>
            <person name="Aerts A.L."/>
            <person name="Barry K."/>
            <person name="Choi C."/>
            <person name="Clum A."/>
            <person name="Coughlan A.Y."/>
            <person name="Deshpande S."/>
            <person name="Douglass A.P."/>
            <person name="Hanson S.J."/>
            <person name="Klenk H.-P."/>
            <person name="Labutti K."/>
            <person name="Lapidus A."/>
            <person name="Lindquist E."/>
            <person name="Lipzen A."/>
            <person name="Meier-Kolthoff J.P."/>
            <person name="Ohm R.A."/>
            <person name="Otillar R.P."/>
            <person name="Pangilinan J."/>
            <person name="Peng Y."/>
            <person name="Rokas A."/>
            <person name="Rosa C.A."/>
            <person name="Scheuner C."/>
            <person name="Sibirny A.A."/>
            <person name="Slot J.C."/>
            <person name="Stielow J.B."/>
            <person name="Sun H."/>
            <person name="Kurtzman C.P."/>
            <person name="Blackwell M."/>
            <person name="Jeffries T.W."/>
            <person name="Grigoriev I.V."/>
        </authorList>
    </citation>
    <scope>NUCLEOTIDE SEQUENCE [LARGE SCALE GENOMIC DNA]</scope>
    <source>
        <strain evidence="4">NRRL Y-17796</strain>
    </source>
</reference>
<dbReference type="Gene3D" id="3.90.226.10">
    <property type="entry name" value="2-enoyl-CoA Hydratase, Chain A, domain 1"/>
    <property type="match status" value="1"/>
</dbReference>
<dbReference type="Proteomes" id="UP000095023">
    <property type="component" value="Unassembled WGS sequence"/>
</dbReference>
<sequence>MCDSLPQSKSGDYTLSEPIPHVLLLTITRQRAFNSLTGKAQHALYKLLNAVDADPHFYLTIITGEGKKAFSAGADLKEYLERTTTESDALPMPNGGFGGIANRSGKKPIIAAVNGVAYGGGMEMVTNCDLVVAASHAKFGLPEALRGVYVAGGALPRLLYTLGLQRASEMALTGKPIDAQKAYDWGIVNRIAKPDQDVVEVAIELAKELLECSPDSLIANRIGIRRGWDGLGVSGATAIGLGAEQLDIERSENTIEGLRAFKEKRGTKWGDPKL</sequence>
<evidence type="ECO:0008006" key="5">
    <source>
        <dbReference type="Google" id="ProtNLM"/>
    </source>
</evidence>
<dbReference type="CDD" id="cd06558">
    <property type="entry name" value="crotonase-like"/>
    <property type="match status" value="1"/>
</dbReference>
<evidence type="ECO:0000313" key="4">
    <source>
        <dbReference type="Proteomes" id="UP000095023"/>
    </source>
</evidence>
<evidence type="ECO:0000256" key="1">
    <source>
        <dbReference type="ARBA" id="ARBA00005254"/>
    </source>
</evidence>
<protein>
    <recommendedName>
        <fullName evidence="5">Enoyl-CoA hydratase</fullName>
    </recommendedName>
</protein>
<dbReference type="Pfam" id="PF00378">
    <property type="entry name" value="ECH_1"/>
    <property type="match status" value="1"/>
</dbReference>
<evidence type="ECO:0000256" key="2">
    <source>
        <dbReference type="RuleBase" id="RU003707"/>
    </source>
</evidence>
<organism evidence="3 4">
    <name type="scientific">Tortispora caseinolytica NRRL Y-17796</name>
    <dbReference type="NCBI Taxonomy" id="767744"/>
    <lineage>
        <taxon>Eukaryota</taxon>
        <taxon>Fungi</taxon>
        <taxon>Dikarya</taxon>
        <taxon>Ascomycota</taxon>
        <taxon>Saccharomycotina</taxon>
        <taxon>Trigonopsidomycetes</taxon>
        <taxon>Trigonopsidales</taxon>
        <taxon>Trigonopsidaceae</taxon>
        <taxon>Tortispora</taxon>
    </lineage>
</organism>
<dbReference type="PROSITE" id="PS00166">
    <property type="entry name" value="ENOYL_COA_HYDRATASE"/>
    <property type="match status" value="1"/>
</dbReference>
<keyword evidence="4" id="KW-1185">Reference proteome</keyword>
<dbReference type="GO" id="GO:0005739">
    <property type="term" value="C:mitochondrion"/>
    <property type="evidence" value="ECO:0007669"/>
    <property type="project" value="TreeGrafter"/>
</dbReference>
<dbReference type="EMBL" id="KV453842">
    <property type="protein sequence ID" value="ODV91030.1"/>
    <property type="molecule type" value="Genomic_DNA"/>
</dbReference>
<name>A0A1E4TGZ7_9ASCO</name>
<dbReference type="InterPro" id="IPR018376">
    <property type="entry name" value="Enoyl-CoA_hyd/isom_CS"/>
</dbReference>
<dbReference type="SUPFAM" id="SSF52096">
    <property type="entry name" value="ClpP/crotonase"/>
    <property type="match status" value="1"/>
</dbReference>
<dbReference type="PANTHER" id="PTHR11941:SF158">
    <property type="entry name" value="ENOYL-COA HYDRATASE (AFU_ORTHOLOGUE AFUA_2G10650)"/>
    <property type="match status" value="1"/>
</dbReference>
<dbReference type="AlphaFoldDB" id="A0A1E4TGZ7"/>
<dbReference type="GO" id="GO:0003824">
    <property type="term" value="F:catalytic activity"/>
    <property type="evidence" value="ECO:0007669"/>
    <property type="project" value="InterPro"/>
</dbReference>
<evidence type="ECO:0000313" key="3">
    <source>
        <dbReference type="EMBL" id="ODV91030.1"/>
    </source>
</evidence>
<dbReference type="GO" id="GO:0006635">
    <property type="term" value="P:fatty acid beta-oxidation"/>
    <property type="evidence" value="ECO:0007669"/>
    <property type="project" value="TreeGrafter"/>
</dbReference>
<gene>
    <name evidence="3" type="ORF">CANCADRAFT_2750</name>
</gene>
<comment type="similarity">
    <text evidence="1 2">Belongs to the enoyl-CoA hydratase/isomerase family.</text>
</comment>